<proteinExistence type="predicted"/>
<dbReference type="PANTHER" id="PTHR24421:SF58">
    <property type="entry name" value="SIGNAL TRANSDUCTION HISTIDINE-PROTEIN KINASE_PHOSPHATASE UHPB"/>
    <property type="match status" value="1"/>
</dbReference>
<evidence type="ECO:0000313" key="4">
    <source>
        <dbReference type="EMBL" id="CAB4612888.1"/>
    </source>
</evidence>
<dbReference type="InterPro" id="IPR050482">
    <property type="entry name" value="Sensor_HK_TwoCompSys"/>
</dbReference>
<sequence length="294" mass="33023">MNNKTKRVTIFFVLLLASLTIVLPVTREGRHESLKTGVLIVLIMVLGVLNLRNLNRQLELEKNKGVKLHEQNMNSSRLISELDFNTRREISVWLHGDVQRQLMSIARRLRDAGHGDLASGISELNDQTVRAMAHRLHPPQLDISLELALSDLCHGQAELQLSENLHLQSFTNSEFVVLPTELRIAIYRIVEEGITNALKKPNTQKIAVAVTALNNCIEISVQDDGDRLKDNWQGSLGFSLIAIFVERFGGSWSISNDENGVILRATLNQELTSSTDYIPRKYPNLSRSQVGESQ</sequence>
<protein>
    <submittedName>
        <fullName evidence="4">Unannotated protein</fullName>
    </submittedName>
</protein>
<dbReference type="EMBL" id="CAEZUZ010000045">
    <property type="protein sequence ID" value="CAB4612888.1"/>
    <property type="molecule type" value="Genomic_DNA"/>
</dbReference>
<keyword evidence="3" id="KW-0472">Membrane</keyword>
<feature type="transmembrane region" description="Helical" evidence="3">
    <location>
        <begin position="34"/>
        <end position="54"/>
    </location>
</feature>
<keyword evidence="1" id="KW-0808">Transferase</keyword>
<keyword evidence="3" id="KW-1133">Transmembrane helix</keyword>
<dbReference type="GO" id="GO:0016301">
    <property type="term" value="F:kinase activity"/>
    <property type="evidence" value="ECO:0007669"/>
    <property type="project" value="UniProtKB-KW"/>
</dbReference>
<dbReference type="GO" id="GO:0000160">
    <property type="term" value="P:phosphorelay signal transduction system"/>
    <property type="evidence" value="ECO:0007669"/>
    <property type="project" value="UniProtKB-KW"/>
</dbReference>
<name>A0A6J6HWM7_9ZZZZ</name>
<organism evidence="4">
    <name type="scientific">freshwater metagenome</name>
    <dbReference type="NCBI Taxonomy" id="449393"/>
    <lineage>
        <taxon>unclassified sequences</taxon>
        <taxon>metagenomes</taxon>
        <taxon>ecological metagenomes</taxon>
    </lineage>
</organism>
<gene>
    <name evidence="4" type="ORF">UFOPK1889_00402</name>
</gene>
<dbReference type="SUPFAM" id="SSF55874">
    <property type="entry name" value="ATPase domain of HSP90 chaperone/DNA topoisomerase II/histidine kinase"/>
    <property type="match status" value="1"/>
</dbReference>
<dbReference type="AlphaFoldDB" id="A0A6J6HWM7"/>
<dbReference type="PANTHER" id="PTHR24421">
    <property type="entry name" value="NITRATE/NITRITE SENSOR PROTEIN NARX-RELATED"/>
    <property type="match status" value="1"/>
</dbReference>
<evidence type="ECO:0000256" key="3">
    <source>
        <dbReference type="SAM" id="Phobius"/>
    </source>
</evidence>
<reference evidence="4" key="1">
    <citation type="submission" date="2020-05" db="EMBL/GenBank/DDBJ databases">
        <authorList>
            <person name="Chiriac C."/>
            <person name="Salcher M."/>
            <person name="Ghai R."/>
            <person name="Kavagutti S V."/>
        </authorList>
    </citation>
    <scope>NUCLEOTIDE SEQUENCE</scope>
</reference>
<dbReference type="Gene3D" id="3.30.565.10">
    <property type="entry name" value="Histidine kinase-like ATPase, C-terminal domain"/>
    <property type="match status" value="1"/>
</dbReference>
<accession>A0A6J6HWM7</accession>
<evidence type="ECO:0000256" key="1">
    <source>
        <dbReference type="ARBA" id="ARBA00022679"/>
    </source>
</evidence>
<keyword evidence="3" id="KW-0812">Transmembrane</keyword>
<dbReference type="InterPro" id="IPR036890">
    <property type="entry name" value="HATPase_C_sf"/>
</dbReference>
<evidence type="ECO:0000256" key="2">
    <source>
        <dbReference type="ARBA" id="ARBA00022777"/>
    </source>
</evidence>
<keyword evidence="2" id="KW-0418">Kinase</keyword>